<protein>
    <recommendedName>
        <fullName evidence="7">Endolytic murein transglycosylase</fullName>
        <ecNumber evidence="7">4.2.2.29</ecNumber>
    </recommendedName>
    <alternativeName>
        <fullName evidence="7">Peptidoglycan lytic transglycosylase</fullName>
    </alternativeName>
    <alternativeName>
        <fullName evidence="7">Peptidoglycan polymerization terminase</fullName>
    </alternativeName>
</protein>
<comment type="function">
    <text evidence="7">Functions as a peptidoglycan terminase that cleaves nascent peptidoglycan strands endolytically to terminate their elongation.</text>
</comment>
<keyword evidence="5 7" id="KW-0456">Lyase</keyword>
<feature type="site" description="Important for catalytic activity" evidence="7">
    <location>
        <position position="222"/>
    </location>
</feature>
<evidence type="ECO:0000256" key="4">
    <source>
        <dbReference type="ARBA" id="ARBA00023136"/>
    </source>
</evidence>
<keyword evidence="2 7" id="KW-0812">Transmembrane</keyword>
<dbReference type="InterPro" id="IPR003770">
    <property type="entry name" value="MLTG-like"/>
</dbReference>
<dbReference type="Pfam" id="PF02618">
    <property type="entry name" value="YceG"/>
    <property type="match status" value="1"/>
</dbReference>
<gene>
    <name evidence="7 8" type="primary">mltG</name>
    <name evidence="8" type="ORF">EWE74_09470</name>
</gene>
<evidence type="ECO:0000313" key="8">
    <source>
        <dbReference type="EMBL" id="RZF59399.1"/>
    </source>
</evidence>
<dbReference type="Gene3D" id="3.30.160.60">
    <property type="entry name" value="Classic Zinc Finger"/>
    <property type="match status" value="1"/>
</dbReference>
<keyword evidence="4 7" id="KW-0472">Membrane</keyword>
<organism evidence="8 9">
    <name type="scientific">Sphingobacterium corticibacterium</name>
    <dbReference type="NCBI Taxonomy" id="2484746"/>
    <lineage>
        <taxon>Bacteria</taxon>
        <taxon>Pseudomonadati</taxon>
        <taxon>Bacteroidota</taxon>
        <taxon>Sphingobacteriia</taxon>
        <taxon>Sphingobacteriales</taxon>
        <taxon>Sphingobacteriaceae</taxon>
        <taxon>Sphingobacterium</taxon>
    </lineage>
</organism>
<accession>A0A4Q6XRQ1</accession>
<evidence type="ECO:0000256" key="6">
    <source>
        <dbReference type="ARBA" id="ARBA00023316"/>
    </source>
</evidence>
<dbReference type="GO" id="GO:0008932">
    <property type="term" value="F:lytic endotransglycosylase activity"/>
    <property type="evidence" value="ECO:0007669"/>
    <property type="project" value="UniProtKB-UniRule"/>
</dbReference>
<proteinExistence type="inferred from homology"/>
<name>A0A4Q6XRQ1_9SPHI</name>
<dbReference type="EC" id="4.2.2.29" evidence="7"/>
<dbReference type="AlphaFoldDB" id="A0A4Q6XRQ1"/>
<keyword evidence="6 7" id="KW-0961">Cell wall biogenesis/degradation</keyword>
<dbReference type="PANTHER" id="PTHR30518:SF2">
    <property type="entry name" value="ENDOLYTIC MUREIN TRANSGLYCOSYLASE"/>
    <property type="match status" value="1"/>
</dbReference>
<evidence type="ECO:0000256" key="2">
    <source>
        <dbReference type="ARBA" id="ARBA00022692"/>
    </source>
</evidence>
<dbReference type="RefSeq" id="WP_130141320.1">
    <property type="nucleotide sequence ID" value="NZ_SGIT01000002.1"/>
</dbReference>
<evidence type="ECO:0000313" key="9">
    <source>
        <dbReference type="Proteomes" id="UP000292855"/>
    </source>
</evidence>
<keyword evidence="1 7" id="KW-1003">Cell membrane</keyword>
<evidence type="ECO:0000256" key="1">
    <source>
        <dbReference type="ARBA" id="ARBA00022475"/>
    </source>
</evidence>
<sequence>MAEKKKRFRKVFGIILLLLFFAGAVVAWIGYQAFMGPSVTDKQEYLYIKTNDTFEDVLHTVTEQQIVKNPTLFRYIADAMEYPDNVKPGRYKLTEGMSNRRLIGNLRGGYQEAVKFRFENIRLKENFAALLGKNFEADSTTFIEILGNEEVAESYGFTSENFFTMFIPNTYEIYWNTAPNKIITRFHDEYNKFWTPDRKEKAAAIGLRPQEVSILASIVKGEALHTDEMPDIAGLYLNRLEKGMLLQADPTVIFANNDFTIRRVLNRHLTIDNPYNTYRYGGLPPGPIMLPSIASIDAVLNHKKHDYIYMCAKDDFSGYHNFARTQAEHLVNARKFQRALTERNIMR</sequence>
<dbReference type="GO" id="GO:0005886">
    <property type="term" value="C:plasma membrane"/>
    <property type="evidence" value="ECO:0007669"/>
    <property type="project" value="UniProtKB-UniRule"/>
</dbReference>
<dbReference type="Proteomes" id="UP000292855">
    <property type="component" value="Unassembled WGS sequence"/>
</dbReference>
<dbReference type="HAMAP" id="MF_02065">
    <property type="entry name" value="MltG"/>
    <property type="match status" value="1"/>
</dbReference>
<comment type="similarity">
    <text evidence="7">Belongs to the transglycosylase MltG family.</text>
</comment>
<dbReference type="EMBL" id="SGIT01000002">
    <property type="protein sequence ID" value="RZF59399.1"/>
    <property type="molecule type" value="Genomic_DNA"/>
</dbReference>
<dbReference type="NCBIfam" id="TIGR00247">
    <property type="entry name" value="endolytic transglycosylase MltG"/>
    <property type="match status" value="1"/>
</dbReference>
<keyword evidence="3 7" id="KW-1133">Transmembrane helix</keyword>
<reference evidence="8 9" key="1">
    <citation type="submission" date="2019-02" db="EMBL/GenBank/DDBJ databases">
        <authorList>
            <person name="Li Y."/>
        </authorList>
    </citation>
    <scope>NUCLEOTIDE SEQUENCE [LARGE SCALE GENOMIC DNA]</scope>
    <source>
        <strain evidence="8 9">30C10-4-7</strain>
    </source>
</reference>
<keyword evidence="9" id="KW-1185">Reference proteome</keyword>
<evidence type="ECO:0000256" key="5">
    <source>
        <dbReference type="ARBA" id="ARBA00023239"/>
    </source>
</evidence>
<evidence type="ECO:0000256" key="7">
    <source>
        <dbReference type="HAMAP-Rule" id="MF_02065"/>
    </source>
</evidence>
<comment type="catalytic activity">
    <reaction evidence="7">
        <text>a peptidoglycan chain = a peptidoglycan chain with N-acetyl-1,6-anhydromuramyl-[peptide] at the reducing end + a peptidoglycan chain with N-acetylglucosamine at the non-reducing end.</text>
        <dbReference type="EC" id="4.2.2.29"/>
    </reaction>
</comment>
<dbReference type="OrthoDB" id="9814591at2"/>
<dbReference type="GO" id="GO:0009252">
    <property type="term" value="P:peptidoglycan biosynthetic process"/>
    <property type="evidence" value="ECO:0007669"/>
    <property type="project" value="UniProtKB-UniRule"/>
</dbReference>
<evidence type="ECO:0000256" key="3">
    <source>
        <dbReference type="ARBA" id="ARBA00022989"/>
    </source>
</evidence>
<dbReference type="PANTHER" id="PTHR30518">
    <property type="entry name" value="ENDOLYTIC MUREIN TRANSGLYCOSYLASE"/>
    <property type="match status" value="1"/>
</dbReference>
<dbReference type="CDD" id="cd08010">
    <property type="entry name" value="MltG_like"/>
    <property type="match status" value="1"/>
</dbReference>
<comment type="caution">
    <text evidence="8">The sequence shown here is derived from an EMBL/GenBank/DDBJ whole genome shotgun (WGS) entry which is preliminary data.</text>
</comment>
<dbReference type="GO" id="GO:0071555">
    <property type="term" value="P:cell wall organization"/>
    <property type="evidence" value="ECO:0007669"/>
    <property type="project" value="UniProtKB-KW"/>
</dbReference>
<dbReference type="Gene3D" id="3.30.1490.480">
    <property type="entry name" value="Endolytic murein transglycosylase"/>
    <property type="match status" value="1"/>
</dbReference>